<protein>
    <submittedName>
        <fullName evidence="3">Response regulator receiver domain-containing protein</fullName>
    </submittedName>
</protein>
<dbReference type="InterPro" id="IPR011006">
    <property type="entry name" value="CheY-like_superfamily"/>
</dbReference>
<evidence type="ECO:0000313" key="4">
    <source>
        <dbReference type="Proteomes" id="UP000294664"/>
    </source>
</evidence>
<keyword evidence="4" id="KW-1185">Reference proteome</keyword>
<evidence type="ECO:0000313" key="3">
    <source>
        <dbReference type="EMBL" id="TCT04294.1"/>
    </source>
</evidence>
<organism evidence="3 4">
    <name type="scientific">Aquabacter spiritensis</name>
    <dbReference type="NCBI Taxonomy" id="933073"/>
    <lineage>
        <taxon>Bacteria</taxon>
        <taxon>Pseudomonadati</taxon>
        <taxon>Pseudomonadota</taxon>
        <taxon>Alphaproteobacteria</taxon>
        <taxon>Hyphomicrobiales</taxon>
        <taxon>Xanthobacteraceae</taxon>
        <taxon>Aquabacter</taxon>
    </lineage>
</organism>
<dbReference type="Proteomes" id="UP000294664">
    <property type="component" value="Unassembled WGS sequence"/>
</dbReference>
<reference evidence="3 4" key="1">
    <citation type="submission" date="2019-03" db="EMBL/GenBank/DDBJ databases">
        <title>Genomic Encyclopedia of Type Strains, Phase IV (KMG-IV): sequencing the most valuable type-strain genomes for metagenomic binning, comparative biology and taxonomic classification.</title>
        <authorList>
            <person name="Goeker M."/>
        </authorList>
    </citation>
    <scope>NUCLEOTIDE SEQUENCE [LARGE SCALE GENOMIC DNA]</scope>
    <source>
        <strain evidence="3 4">DSM 9035</strain>
    </source>
</reference>
<evidence type="ECO:0000256" key="1">
    <source>
        <dbReference type="PROSITE-ProRule" id="PRU00169"/>
    </source>
</evidence>
<feature type="domain" description="Response regulatory" evidence="2">
    <location>
        <begin position="13"/>
        <end position="129"/>
    </location>
</feature>
<comment type="caution">
    <text evidence="3">The sequence shown here is derived from an EMBL/GenBank/DDBJ whole genome shotgun (WGS) entry which is preliminary data.</text>
</comment>
<name>A0A4R3LUU2_9HYPH</name>
<evidence type="ECO:0000259" key="2">
    <source>
        <dbReference type="PROSITE" id="PS50110"/>
    </source>
</evidence>
<dbReference type="Pfam" id="PF00072">
    <property type="entry name" value="Response_reg"/>
    <property type="match status" value="1"/>
</dbReference>
<proteinExistence type="predicted"/>
<dbReference type="RefSeq" id="WP_132031823.1">
    <property type="nucleotide sequence ID" value="NZ_SMAI01000007.1"/>
</dbReference>
<dbReference type="AlphaFoldDB" id="A0A4R3LUU2"/>
<dbReference type="PROSITE" id="PS50110">
    <property type="entry name" value="RESPONSE_REGULATORY"/>
    <property type="match status" value="1"/>
</dbReference>
<dbReference type="Gene3D" id="3.40.50.2300">
    <property type="match status" value="1"/>
</dbReference>
<dbReference type="SMART" id="SM00448">
    <property type="entry name" value="REC"/>
    <property type="match status" value="1"/>
</dbReference>
<dbReference type="OrthoDB" id="7210814at2"/>
<dbReference type="SUPFAM" id="SSF52172">
    <property type="entry name" value="CheY-like"/>
    <property type="match status" value="1"/>
</dbReference>
<accession>A0A4R3LUU2</accession>
<sequence>MTADPTQAERRPCVLLLDADVVVRHVLAEYLRHCGYQVVEAASSDEARAILEHGDPAVDTLLIDMGAPGTLTGFSFAREMRTRFPALDVVLAGTPSKAVNEASDLCEEGPHLARPYEPQLVLDEIKRLAAARTRKA</sequence>
<dbReference type="InterPro" id="IPR001789">
    <property type="entry name" value="Sig_transdc_resp-reg_receiver"/>
</dbReference>
<gene>
    <name evidence="3" type="ORF">EDC64_107111</name>
</gene>
<dbReference type="EMBL" id="SMAI01000007">
    <property type="protein sequence ID" value="TCT04294.1"/>
    <property type="molecule type" value="Genomic_DNA"/>
</dbReference>
<keyword evidence="1" id="KW-0597">Phosphoprotein</keyword>
<feature type="modified residue" description="4-aspartylphosphate" evidence="1">
    <location>
        <position position="64"/>
    </location>
</feature>
<dbReference type="GO" id="GO:0000160">
    <property type="term" value="P:phosphorelay signal transduction system"/>
    <property type="evidence" value="ECO:0007669"/>
    <property type="project" value="InterPro"/>
</dbReference>